<sequence>MDVNDPPATESGEQPVRFDPSRMIGIIKRKKLIKDLAAAYHKECMAHCQELLQLQRKWEEQQQYAERRAMEETRKQAMRPPKRQRKGA</sequence>
<dbReference type="RefSeq" id="XP_039126967.1">
    <property type="nucleotide sequence ID" value="XM_039271033.1"/>
</dbReference>
<evidence type="ECO:0000313" key="2">
    <source>
        <dbReference type="Proteomes" id="UP001515500"/>
    </source>
</evidence>
<dbReference type="GO" id="GO:0031011">
    <property type="term" value="C:Ino80 complex"/>
    <property type="evidence" value="ECO:0007669"/>
    <property type="project" value="EnsemblPlants"/>
</dbReference>
<evidence type="ECO:0000313" key="3">
    <source>
        <dbReference type="RefSeq" id="XP_039126967.1"/>
    </source>
</evidence>
<name>A0AB40BHY6_DIOCR</name>
<feature type="compositionally biased region" description="Basic residues" evidence="1">
    <location>
        <begin position="76"/>
        <end position="88"/>
    </location>
</feature>
<keyword evidence="2" id="KW-1185">Reference proteome</keyword>
<dbReference type="GeneID" id="120263133"/>
<proteinExistence type="predicted"/>
<dbReference type="Proteomes" id="UP001515500">
    <property type="component" value="Chromosome 1"/>
</dbReference>
<organism evidence="2 3">
    <name type="scientific">Dioscorea cayennensis subsp. rotundata</name>
    <name type="common">White Guinea yam</name>
    <name type="synonym">Dioscorea rotundata</name>
    <dbReference type="NCBI Taxonomy" id="55577"/>
    <lineage>
        <taxon>Eukaryota</taxon>
        <taxon>Viridiplantae</taxon>
        <taxon>Streptophyta</taxon>
        <taxon>Embryophyta</taxon>
        <taxon>Tracheophyta</taxon>
        <taxon>Spermatophyta</taxon>
        <taxon>Magnoliopsida</taxon>
        <taxon>Liliopsida</taxon>
        <taxon>Dioscoreales</taxon>
        <taxon>Dioscoreaceae</taxon>
        <taxon>Dioscorea</taxon>
    </lineage>
</organism>
<protein>
    <submittedName>
        <fullName evidence="3">Uncharacterized protein LOC120263133 isoform X1</fullName>
    </submittedName>
</protein>
<accession>A0AB40BHY6</accession>
<dbReference type="AlphaFoldDB" id="A0AB40BHY6"/>
<dbReference type="PANTHER" id="PTHR37242:SF1">
    <property type="entry name" value="OS09G0569450 PROTEIN"/>
    <property type="match status" value="1"/>
</dbReference>
<dbReference type="PANTHER" id="PTHR37242">
    <property type="entry name" value="OS09G0569450 PROTEIN"/>
    <property type="match status" value="1"/>
</dbReference>
<gene>
    <name evidence="3" type="primary">LOC120263133</name>
</gene>
<reference evidence="3" key="2">
    <citation type="submission" date="2025-08" db="UniProtKB">
        <authorList>
            <consortium name="RefSeq"/>
        </authorList>
    </citation>
    <scope>IDENTIFICATION</scope>
</reference>
<feature type="region of interest" description="Disordered" evidence="1">
    <location>
        <begin position="59"/>
        <end position="88"/>
    </location>
</feature>
<feature type="compositionally biased region" description="Basic and acidic residues" evidence="1">
    <location>
        <begin position="59"/>
        <end position="75"/>
    </location>
</feature>
<reference evidence="2" key="1">
    <citation type="submission" date="2025-05" db="UniProtKB">
        <authorList>
            <consortium name="RefSeq"/>
        </authorList>
    </citation>
    <scope>NUCLEOTIDE SEQUENCE [LARGE SCALE GENOMIC DNA]</scope>
</reference>
<evidence type="ECO:0000256" key="1">
    <source>
        <dbReference type="SAM" id="MobiDB-lite"/>
    </source>
</evidence>